<evidence type="ECO:0000259" key="1">
    <source>
        <dbReference type="PROSITE" id="PS51481"/>
    </source>
</evidence>
<comment type="caution">
    <text evidence="2">The sequence shown here is derived from an EMBL/GenBank/DDBJ whole genome shotgun (WGS) entry which is preliminary data.</text>
</comment>
<dbReference type="InterPro" id="IPR050861">
    <property type="entry name" value="Dihydroxyacetone_Kinase"/>
</dbReference>
<dbReference type="PROSITE" id="PS51481">
    <property type="entry name" value="DHAK"/>
    <property type="match status" value="1"/>
</dbReference>
<feature type="domain" description="DhaK" evidence="1">
    <location>
        <begin position="7"/>
        <end position="325"/>
    </location>
</feature>
<keyword evidence="2" id="KW-0808">Transferase</keyword>
<accession>A0ABU9VT80</accession>
<dbReference type="PANTHER" id="PTHR28629:SF4">
    <property type="entry name" value="TRIOKINASE_FMN CYCLASE"/>
    <property type="match status" value="1"/>
</dbReference>
<protein>
    <submittedName>
        <fullName evidence="2">Dihydroxyacetone kinase subunit DhaK</fullName>
        <ecNumber evidence="2">2.7.1.121</ecNumber>
    </submittedName>
</protein>
<reference evidence="2 3" key="1">
    <citation type="submission" date="2024-04" db="EMBL/GenBank/DDBJ databases">
        <title>Genome sequencing and metabolic network reconstruction of aminoacids and betaine degradation by Anoxynatronum sibiricum.</title>
        <authorList>
            <person name="Detkova E.N."/>
            <person name="Boltjanskaja Y.V."/>
            <person name="Mardanov A.V."/>
            <person name="Kevbrin V."/>
        </authorList>
    </citation>
    <scope>NUCLEOTIDE SEQUENCE [LARGE SCALE GENOMIC DNA]</scope>
    <source>
        <strain evidence="2 3">Z-7981</strain>
    </source>
</reference>
<dbReference type="Gene3D" id="3.40.50.10440">
    <property type="entry name" value="Dihydroxyacetone kinase, domain 1"/>
    <property type="match status" value="1"/>
</dbReference>
<dbReference type="GO" id="GO:0047324">
    <property type="term" value="F:phosphoenolpyruvate-glycerone phosphotransferase activity"/>
    <property type="evidence" value="ECO:0007669"/>
    <property type="project" value="UniProtKB-EC"/>
</dbReference>
<keyword evidence="3" id="KW-1185">Reference proteome</keyword>
<dbReference type="NCBIfam" id="TIGR02363">
    <property type="entry name" value="dhaK1"/>
    <property type="match status" value="1"/>
</dbReference>
<dbReference type="InterPro" id="IPR012736">
    <property type="entry name" value="DhaK_1"/>
</dbReference>
<dbReference type="EC" id="2.7.1.121" evidence="2"/>
<dbReference type="SUPFAM" id="SSF82549">
    <property type="entry name" value="DAK1/DegV-like"/>
    <property type="match status" value="1"/>
</dbReference>
<gene>
    <name evidence="2" type="primary">dhaK</name>
    <name evidence="2" type="ORF">AAIG11_06905</name>
</gene>
<name>A0ABU9VT80_9CLOT</name>
<proteinExistence type="predicted"/>
<dbReference type="InterPro" id="IPR004006">
    <property type="entry name" value="DhaK_dom"/>
</dbReference>
<dbReference type="Pfam" id="PF02733">
    <property type="entry name" value="Dak1"/>
    <property type="match status" value="1"/>
</dbReference>
<dbReference type="RefSeq" id="WP_343185513.1">
    <property type="nucleotide sequence ID" value="NZ_JBCITM010000005.1"/>
</dbReference>
<sequence length="327" mass="34779">MKKIINHPDHVVTEMLEGMALAHPEVVYFKEAEVIARKEKSHKVGLVSGGGSGHEPSHAGYVGKGILDAAVAGNVFASPSPDRVLKGIQEANSGKGVLLIIKNYSGDIMNFQMAQELAEMEGIEVDHVVVKDDVAVPDSTYSTGRRGIAGTVFVHKVAGAKAETGASLQEVKQVAEKTIANIRSMGMAMSSCVLPGVGTPSFTLGADEIEIGMGIHGEPGIEKSPVLPAKEIAKKLVEPILNDFEKMSGEVAVMVNGLGSTPLMELYILFREVTELLKQHDISVYRAYVGNFMTALEMSGASLTLLNLDQELKALIDAPCQTPAMKG</sequence>
<dbReference type="EMBL" id="JBCITM010000005">
    <property type="protein sequence ID" value="MEN1760193.1"/>
    <property type="molecule type" value="Genomic_DNA"/>
</dbReference>
<evidence type="ECO:0000313" key="2">
    <source>
        <dbReference type="EMBL" id="MEN1760193.1"/>
    </source>
</evidence>
<evidence type="ECO:0000313" key="3">
    <source>
        <dbReference type="Proteomes" id="UP001407405"/>
    </source>
</evidence>
<dbReference type="Proteomes" id="UP001407405">
    <property type="component" value="Unassembled WGS sequence"/>
</dbReference>
<organism evidence="2 3">
    <name type="scientific">Anoxynatronum sibiricum</name>
    <dbReference type="NCBI Taxonomy" id="210623"/>
    <lineage>
        <taxon>Bacteria</taxon>
        <taxon>Bacillati</taxon>
        <taxon>Bacillota</taxon>
        <taxon>Clostridia</taxon>
        <taxon>Eubacteriales</taxon>
        <taxon>Clostridiaceae</taxon>
        <taxon>Anoxynatronum</taxon>
    </lineage>
</organism>
<dbReference type="PANTHER" id="PTHR28629">
    <property type="entry name" value="TRIOKINASE/FMN CYCLASE"/>
    <property type="match status" value="1"/>
</dbReference>
<keyword evidence="2" id="KW-0418">Kinase</keyword>
<dbReference type="Gene3D" id="3.30.1180.20">
    <property type="entry name" value="Dihydroxyacetone kinase, domain 2"/>
    <property type="match status" value="1"/>
</dbReference>